<dbReference type="RefSeq" id="WP_278428984.1">
    <property type="nucleotide sequence ID" value="NZ_DOLB01000084.1"/>
</dbReference>
<keyword evidence="2" id="KW-0413">Isomerase</keyword>
<reference evidence="3 4" key="1">
    <citation type="journal article" date="2018" name="Nat. Biotechnol.">
        <title>A standardized bacterial taxonomy based on genome phylogeny substantially revises the tree of life.</title>
        <authorList>
            <person name="Parks D.H."/>
            <person name="Chuvochina M."/>
            <person name="Waite D.W."/>
            <person name="Rinke C."/>
            <person name="Skarshewski A."/>
            <person name="Chaumeil P.A."/>
            <person name="Hugenholtz P."/>
        </authorList>
    </citation>
    <scope>NUCLEOTIDE SEQUENCE [LARGE SCALE GENOMIC DNA]</scope>
    <source>
        <strain evidence="3">UBA12544</strain>
    </source>
</reference>
<organism evidence="3 4">
    <name type="scientific">Caldanaerobacter subterraneus</name>
    <dbReference type="NCBI Taxonomy" id="911092"/>
    <lineage>
        <taxon>Bacteria</taxon>
        <taxon>Bacillati</taxon>
        <taxon>Bacillota</taxon>
        <taxon>Clostridia</taxon>
        <taxon>Thermoanaerobacterales</taxon>
        <taxon>Thermoanaerobacteraceae</taxon>
        <taxon>Caldanaerobacter</taxon>
    </lineage>
</organism>
<dbReference type="NCBIfam" id="TIGR00035">
    <property type="entry name" value="asp_race"/>
    <property type="match status" value="1"/>
</dbReference>
<dbReference type="SUPFAM" id="SSF53681">
    <property type="entry name" value="Aspartate/glutamate racemase"/>
    <property type="match status" value="2"/>
</dbReference>
<evidence type="ECO:0000313" key="4">
    <source>
        <dbReference type="Proteomes" id="UP000264445"/>
    </source>
</evidence>
<accession>A0A357VLV2</accession>
<evidence type="ECO:0000313" key="3">
    <source>
        <dbReference type="EMBL" id="HBT49186.1"/>
    </source>
</evidence>
<dbReference type="PROSITE" id="PS00923">
    <property type="entry name" value="ASP_GLU_RACEMASE_1"/>
    <property type="match status" value="1"/>
</dbReference>
<dbReference type="PANTHER" id="PTHR21198:SF7">
    <property type="entry name" value="ASPARTATE-GLUTAMATE RACEMASE FAMILY"/>
    <property type="match status" value="1"/>
</dbReference>
<dbReference type="InterPro" id="IPR001920">
    <property type="entry name" value="Asp/Glu_race"/>
</dbReference>
<dbReference type="InterPro" id="IPR004380">
    <property type="entry name" value="Asp_race"/>
</dbReference>
<dbReference type="Proteomes" id="UP000264445">
    <property type="component" value="Unassembled WGS sequence"/>
</dbReference>
<dbReference type="EMBL" id="DOLB01000084">
    <property type="protein sequence ID" value="HBT49186.1"/>
    <property type="molecule type" value="Genomic_DNA"/>
</dbReference>
<sequence length="234" mass="25640">MGKKRKIVGILGGLGPMATVDLFRRIVEFTPAKVDQEHLRIIIDCNPQIPDRTKAILYGGPDPTPELIATAKNLVKAGADFIVIPCNTAHYFLDYLRREVDIPIINMIEETARYVRNNYPYAECVGLLATSGTIKSNLYHKAFKKFGISVLAGDEKKTMEAIYGEEGIKAGNLGEKPRRLLKEAAQELIRRGAQVIIAGCTEISLVLGEEDVSLPLVDPLTILAKVAVELALGI</sequence>
<name>A0A357VLV2_9THEO</name>
<dbReference type="InterPro" id="IPR018187">
    <property type="entry name" value="Asp/Glu_racemase_AS_1"/>
</dbReference>
<proteinExistence type="inferred from homology"/>
<dbReference type="Gene3D" id="3.40.50.1860">
    <property type="match status" value="2"/>
</dbReference>
<protein>
    <submittedName>
        <fullName evidence="3">Aspartate racemase</fullName>
    </submittedName>
</protein>
<dbReference type="Pfam" id="PF01177">
    <property type="entry name" value="Asp_Glu_race"/>
    <property type="match status" value="1"/>
</dbReference>
<dbReference type="InterPro" id="IPR015942">
    <property type="entry name" value="Asp/Glu/hydantoin_racemase"/>
</dbReference>
<dbReference type="GO" id="GO:0047661">
    <property type="term" value="F:amino-acid racemase activity"/>
    <property type="evidence" value="ECO:0007669"/>
    <property type="project" value="InterPro"/>
</dbReference>
<dbReference type="AlphaFoldDB" id="A0A357VLV2"/>
<evidence type="ECO:0000256" key="2">
    <source>
        <dbReference type="ARBA" id="ARBA00023235"/>
    </source>
</evidence>
<evidence type="ECO:0000256" key="1">
    <source>
        <dbReference type="ARBA" id="ARBA00007847"/>
    </source>
</evidence>
<comment type="similarity">
    <text evidence="1">Belongs to the aspartate/glutamate racemases family.</text>
</comment>
<dbReference type="PANTHER" id="PTHR21198">
    <property type="entry name" value="GLUTAMATE RACEMASE"/>
    <property type="match status" value="1"/>
</dbReference>
<gene>
    <name evidence="3" type="ORF">DEA61_05030</name>
</gene>
<comment type="caution">
    <text evidence="3">The sequence shown here is derived from an EMBL/GenBank/DDBJ whole genome shotgun (WGS) entry which is preliminary data.</text>
</comment>